<gene>
    <name evidence="3" type="ORF">TNIN_239551</name>
</gene>
<organism evidence="3 4">
    <name type="scientific">Trichonephila inaurata madagascariensis</name>
    <dbReference type="NCBI Taxonomy" id="2747483"/>
    <lineage>
        <taxon>Eukaryota</taxon>
        <taxon>Metazoa</taxon>
        <taxon>Ecdysozoa</taxon>
        <taxon>Arthropoda</taxon>
        <taxon>Chelicerata</taxon>
        <taxon>Arachnida</taxon>
        <taxon>Araneae</taxon>
        <taxon>Araneomorphae</taxon>
        <taxon>Entelegynae</taxon>
        <taxon>Araneoidea</taxon>
        <taxon>Nephilidae</taxon>
        <taxon>Trichonephila</taxon>
        <taxon>Trichonephila inaurata</taxon>
    </lineage>
</organism>
<feature type="region of interest" description="Disordered" evidence="2">
    <location>
        <begin position="48"/>
        <end position="68"/>
    </location>
</feature>
<accession>A0A8X6XBU8</accession>
<dbReference type="PROSITE" id="PS00018">
    <property type="entry name" value="EF_HAND_1"/>
    <property type="match status" value="1"/>
</dbReference>
<feature type="region of interest" description="Disordered" evidence="2">
    <location>
        <begin position="1"/>
        <end position="28"/>
    </location>
</feature>
<dbReference type="OrthoDB" id="8363671at2759"/>
<dbReference type="EMBL" id="BMAV01006768">
    <property type="protein sequence ID" value="GFY49016.1"/>
    <property type="molecule type" value="Genomic_DNA"/>
</dbReference>
<evidence type="ECO:0000256" key="2">
    <source>
        <dbReference type="SAM" id="MobiDB-lite"/>
    </source>
</evidence>
<name>A0A8X6XBU8_9ARAC</name>
<evidence type="ECO:0000256" key="1">
    <source>
        <dbReference type="SAM" id="Coils"/>
    </source>
</evidence>
<keyword evidence="4" id="KW-1185">Reference proteome</keyword>
<keyword evidence="1" id="KW-0175">Coiled coil</keyword>
<evidence type="ECO:0000313" key="4">
    <source>
        <dbReference type="Proteomes" id="UP000886998"/>
    </source>
</evidence>
<dbReference type="AlphaFoldDB" id="A0A8X6XBU8"/>
<dbReference type="Proteomes" id="UP000886998">
    <property type="component" value="Unassembled WGS sequence"/>
</dbReference>
<sequence>MEEVQDSMEETQSNMQKIEEEMEDTSTNDVISSEEYNHILQQAMTEALPTSNHHNSAPLMGLKNKTNG</sequence>
<protein>
    <submittedName>
        <fullName evidence="3">Uncharacterized protein</fullName>
    </submittedName>
</protein>
<reference evidence="3" key="1">
    <citation type="submission" date="2020-08" db="EMBL/GenBank/DDBJ databases">
        <title>Multicomponent nature underlies the extraordinary mechanical properties of spider dragline silk.</title>
        <authorList>
            <person name="Kono N."/>
            <person name="Nakamura H."/>
            <person name="Mori M."/>
            <person name="Yoshida Y."/>
            <person name="Ohtoshi R."/>
            <person name="Malay A.D."/>
            <person name="Moran D.A.P."/>
            <person name="Tomita M."/>
            <person name="Numata K."/>
            <person name="Arakawa K."/>
        </authorList>
    </citation>
    <scope>NUCLEOTIDE SEQUENCE</scope>
</reference>
<proteinExistence type="predicted"/>
<comment type="caution">
    <text evidence="3">The sequence shown here is derived from an EMBL/GenBank/DDBJ whole genome shotgun (WGS) entry which is preliminary data.</text>
</comment>
<feature type="coiled-coil region" evidence="1">
    <location>
        <begin position="1"/>
        <end position="28"/>
    </location>
</feature>
<evidence type="ECO:0000313" key="3">
    <source>
        <dbReference type="EMBL" id="GFY49016.1"/>
    </source>
</evidence>
<dbReference type="InterPro" id="IPR018247">
    <property type="entry name" value="EF_Hand_1_Ca_BS"/>
</dbReference>